<reference evidence="2" key="2">
    <citation type="submission" date="2025-08" db="UniProtKB">
        <authorList>
            <consortium name="EnsemblFungi"/>
        </authorList>
    </citation>
    <scope>IDENTIFICATION</scope>
    <source>
        <strain evidence="2">4287 / CBS 123668 / FGSC 9935 / NRRL 34936</strain>
    </source>
</reference>
<dbReference type="VEuPathDB" id="FungiDB:FOXG_14214"/>
<feature type="compositionally biased region" description="Basic and acidic residues" evidence="1">
    <location>
        <begin position="305"/>
        <end position="327"/>
    </location>
</feature>
<name>A0A0D2YD32_FUSOF</name>
<sequence>MQKFIETYEPLERMDTGGGSQLCPPVGEQGPVNFERERNFWPQIRSQKNAENEKAEREFRQSYIEARSDEKNAIAQRNQLIDRKSVLTKEIEQVEARLEYSDLDCKEKTDRVERIEQNYRTSRIHREGHLEDIWTTMRRFFRKKRGEDPDAPDDFGPESEGIVLPKVFPELSSPFDGPIPRIEHINGVSPVVDRSDEADDEGPMEVVEHHNTEVAETLVNVTDAHGNAIGVVEQVEPRNRRVEGIQELEIRRPVEIRRGHTILPTAEAQPRYEPIGQTQPGRVVQQIHVPARPLPSSTIALREIVPERQDERRPIEPQSERIAEHQAEWNTVRQPERYPEPQPERLPDRSNESFQDAIVTTTPERPIELPPVQIAECGRDTSHEPIYGSPHESPGRPTTARRSDHAPERTIEPVESPLPTPNYPPSRPLKTPRSVLPSGASRYPLHNNVHPSTQDNGYNHGFDPVHTPRGPERLYTTEEHRINSGFTPVNVRIQPPSSEQGRQTPPSSQIELSSQQPEMPLGLPVEEIHCENMILENDGVVYTSPEWMVGVPLIKIDKKHEYWERSWCDPEAYIQEKIAKEIAKPEQPFRDPQTQILIPEERRNLKQYQEVLHLLKECPISPYQLLRKEYIIDGGNISTYQPLYGLTKTFSELESFELDISPVDWIRRRLRELIKEQPQKFKLSKALAALRGDLELKKLRSNHRDNRSGLYRGMEARLSSGRPSNIPEPLQKRKSMPSVSTTHREDSVSNHFPLSNQTPSGYTVPASAPNLAPVAGPGSQQDFSAHRIKKPRYT</sequence>
<evidence type="ECO:0000256" key="1">
    <source>
        <dbReference type="SAM" id="MobiDB-lite"/>
    </source>
</evidence>
<protein>
    <submittedName>
        <fullName evidence="2">Uncharacterized protein</fullName>
    </submittedName>
</protein>
<feature type="region of interest" description="Disordered" evidence="1">
    <location>
        <begin position="305"/>
        <end position="351"/>
    </location>
</feature>
<feature type="compositionally biased region" description="Basic and acidic residues" evidence="1">
    <location>
        <begin position="334"/>
        <end position="351"/>
    </location>
</feature>
<feature type="compositionally biased region" description="Polar residues" evidence="1">
    <location>
        <begin position="495"/>
        <end position="517"/>
    </location>
</feature>
<accession>A0A0D2YD32</accession>
<feature type="compositionally biased region" description="Pro residues" evidence="1">
    <location>
        <begin position="416"/>
        <end position="427"/>
    </location>
</feature>
<proteinExistence type="predicted"/>
<reference evidence="3" key="1">
    <citation type="journal article" date="2012" name="Mol. Plant Microbe Interact.">
        <title>A highly conserved effector in Fusarium oxysporum is required for full virulence on Arabidopsis.</title>
        <authorList>
            <person name="Thatcher L.F."/>
            <person name="Gardiner D.M."/>
            <person name="Kazan K."/>
            <person name="Manners J."/>
        </authorList>
    </citation>
    <scope>NUCLEOTIDE SEQUENCE [LARGE SCALE GENOMIC DNA]</scope>
    <source>
        <strain evidence="3">Fo5176</strain>
    </source>
</reference>
<dbReference type="STRING" id="426428.A0A0D2YD32"/>
<dbReference type="AlphaFoldDB" id="A0A0D2YD32"/>
<feature type="region of interest" description="Disordered" evidence="1">
    <location>
        <begin position="705"/>
        <end position="794"/>
    </location>
</feature>
<gene>
    <name evidence="2" type="primary">28955404</name>
</gene>
<feature type="region of interest" description="Disordered" evidence="1">
    <location>
        <begin position="380"/>
        <end position="471"/>
    </location>
</feature>
<feature type="compositionally biased region" description="Basic and acidic residues" evidence="1">
    <location>
        <begin position="401"/>
        <end position="412"/>
    </location>
</feature>
<feature type="region of interest" description="Disordered" evidence="1">
    <location>
        <begin position="483"/>
        <end position="517"/>
    </location>
</feature>
<dbReference type="EnsemblFungi" id="FOXG_14214T0">
    <property type="protein sequence ID" value="FOXG_14214P0"/>
    <property type="gene ID" value="FOXG_14214"/>
</dbReference>
<evidence type="ECO:0000313" key="2">
    <source>
        <dbReference type="EnsemblFungi" id="FOXG_14214P0"/>
    </source>
</evidence>
<dbReference type="Proteomes" id="UP000002489">
    <property type="component" value="Unassembled WGS sequence"/>
</dbReference>
<evidence type="ECO:0000313" key="3">
    <source>
        <dbReference type="Proteomes" id="UP000002489"/>
    </source>
</evidence>
<organism evidence="2 3">
    <name type="scientific">Fusarium oxysporum (strain Fo5176)</name>
    <name type="common">Fusarium vascular wilt</name>
    <dbReference type="NCBI Taxonomy" id="660025"/>
    <lineage>
        <taxon>Eukaryota</taxon>
        <taxon>Fungi</taxon>
        <taxon>Dikarya</taxon>
        <taxon>Ascomycota</taxon>
        <taxon>Pezizomycotina</taxon>
        <taxon>Sordariomycetes</taxon>
        <taxon>Hypocreomycetidae</taxon>
        <taxon>Hypocreales</taxon>
        <taxon>Nectriaceae</taxon>
        <taxon>Fusarium</taxon>
        <taxon>Fusarium oxysporum species complex</taxon>
    </lineage>
</organism>
<feature type="compositionally biased region" description="Polar residues" evidence="1">
    <location>
        <begin position="749"/>
        <end position="761"/>
    </location>
</feature>